<dbReference type="EMBL" id="CP126084">
    <property type="protein sequence ID" value="WHX50522.1"/>
    <property type="molecule type" value="Genomic_DNA"/>
</dbReference>
<dbReference type="RefSeq" id="WP_283927583.1">
    <property type="nucleotide sequence ID" value="NZ_CP126084.1"/>
</dbReference>
<dbReference type="KEGG" id="pwn:QNH46_07705"/>
<evidence type="ECO:0000313" key="2">
    <source>
        <dbReference type="Proteomes" id="UP001177943"/>
    </source>
</evidence>
<protein>
    <submittedName>
        <fullName evidence="1">Uncharacterized protein</fullName>
    </submittedName>
</protein>
<organism evidence="1 2">
    <name type="scientific">Paenibacillus woosongensis</name>
    <dbReference type="NCBI Taxonomy" id="307580"/>
    <lineage>
        <taxon>Bacteria</taxon>
        <taxon>Bacillati</taxon>
        <taxon>Bacillota</taxon>
        <taxon>Bacilli</taxon>
        <taxon>Bacillales</taxon>
        <taxon>Paenibacillaceae</taxon>
        <taxon>Paenibacillus</taxon>
    </lineage>
</organism>
<accession>A0AA95ICC8</accession>
<name>A0AA95ICC8_9BACL</name>
<proteinExistence type="predicted"/>
<dbReference type="AlphaFoldDB" id="A0AA95ICC8"/>
<dbReference type="Proteomes" id="UP001177943">
    <property type="component" value="Chromosome"/>
</dbReference>
<evidence type="ECO:0000313" key="1">
    <source>
        <dbReference type="EMBL" id="WHX50522.1"/>
    </source>
</evidence>
<reference evidence="1" key="1">
    <citation type="submission" date="2023-05" db="EMBL/GenBank/DDBJ databases">
        <title>Comparative genomics of Bacillaceae isolates and their secondary metabolite potential.</title>
        <authorList>
            <person name="Song L."/>
            <person name="Nielsen L.J."/>
            <person name="Mohite O."/>
            <person name="Xu X."/>
            <person name="Weber T."/>
            <person name="Kovacs A.T."/>
        </authorList>
    </citation>
    <scope>NUCLEOTIDE SEQUENCE</scope>
    <source>
        <strain evidence="1">B2_4</strain>
    </source>
</reference>
<gene>
    <name evidence="1" type="ORF">QNH46_07705</name>
</gene>
<sequence length="60" mass="6723">MTMSLKDASTKSLIDELSNRTGIKVVSTGLYGEYDLRKKYDADRETVSAEMILIVDHLEA</sequence>